<proteinExistence type="predicted"/>
<evidence type="ECO:0000313" key="3">
    <source>
        <dbReference type="EMBL" id="ORX76020.1"/>
    </source>
</evidence>
<feature type="non-terminal residue" evidence="3">
    <location>
        <position position="432"/>
    </location>
</feature>
<feature type="compositionally biased region" description="Low complexity" evidence="1">
    <location>
        <begin position="400"/>
        <end position="425"/>
    </location>
</feature>
<feature type="region of interest" description="Disordered" evidence="1">
    <location>
        <begin position="38"/>
        <end position="59"/>
    </location>
</feature>
<dbReference type="OrthoDB" id="248495at2759"/>
<comment type="caution">
    <text evidence="3">The sequence shown here is derived from an EMBL/GenBank/DDBJ whole genome shotgun (WGS) entry which is preliminary data.</text>
</comment>
<accession>A0A1Y1WR72</accession>
<dbReference type="EMBL" id="MCFG01000323">
    <property type="protein sequence ID" value="ORX76020.1"/>
    <property type="molecule type" value="Genomic_DNA"/>
</dbReference>
<feature type="region of interest" description="Disordered" evidence="1">
    <location>
        <begin position="393"/>
        <end position="432"/>
    </location>
</feature>
<sequence>MIIDMTDFEYQKENIKPLPQGRSAKVLSALYAKDSLNYKNHENNSPHSNNNDDNSDSLSGKEIREIRRKEFEEELKDVDEVDDPLNTYFTYILWLQDNYPSGNDRETGLLSLLETVLKKYQGDPRYINDSRYLRLWFLYAHYSLEPVEIFKFLSVNEIGQNLSTYYEEYALLMETLNKYKEANEIYMLGINRKAQPIERLKKRYIEFQKRMVLSVNKQAEDTDSSHNTDKVKSSFLNLKSKNTSKRIPLQVKHVSSTATPLSHHNDQNHDPNIDAGNIQDSPFTIFLDKENQNVDIKDELFGSYKDLENQKEIFSSDHSKRQTHGNLVLPSADVTNEWHELGGRELRKKENTKEILKWTSATIPQKTNLINSRMSNGRSPVSFKIYEDPVEPEIYTTPTPEKSNINNNIPNNNQENNYNNQNNSNEKPKSIE</sequence>
<dbReference type="AlphaFoldDB" id="A0A1Y1WR72"/>
<dbReference type="SMART" id="SM00777">
    <property type="entry name" value="Mad3_BUB1_I"/>
    <property type="match status" value="1"/>
</dbReference>
<dbReference type="Proteomes" id="UP000193944">
    <property type="component" value="Unassembled WGS sequence"/>
</dbReference>
<dbReference type="Pfam" id="PF08311">
    <property type="entry name" value="Mad3_BUB1_I"/>
    <property type="match status" value="1"/>
</dbReference>
<dbReference type="InterPro" id="IPR013212">
    <property type="entry name" value="Mad3/Bub1_I"/>
</dbReference>
<reference evidence="3 4" key="2">
    <citation type="submission" date="2016-08" db="EMBL/GenBank/DDBJ databases">
        <title>Pervasive Adenine N6-methylation of Active Genes in Fungi.</title>
        <authorList>
            <consortium name="DOE Joint Genome Institute"/>
            <person name="Mondo S.J."/>
            <person name="Dannebaum R.O."/>
            <person name="Kuo R.C."/>
            <person name="Labutti K."/>
            <person name="Haridas S."/>
            <person name="Kuo A."/>
            <person name="Salamov A."/>
            <person name="Ahrendt S.R."/>
            <person name="Lipzen A."/>
            <person name="Sullivan W."/>
            <person name="Andreopoulos W.B."/>
            <person name="Clum A."/>
            <person name="Lindquist E."/>
            <person name="Daum C."/>
            <person name="Ramamoorthy G.K."/>
            <person name="Gryganskyi A."/>
            <person name="Culley D."/>
            <person name="Magnuson J.K."/>
            <person name="James T.Y."/>
            <person name="O'Malley M.A."/>
            <person name="Stajich J.E."/>
            <person name="Spatafora J.W."/>
            <person name="Visel A."/>
            <person name="Grigoriev I.V."/>
        </authorList>
    </citation>
    <scope>NUCLEOTIDE SEQUENCE [LARGE SCALE GENOMIC DNA]</scope>
    <source>
        <strain evidence="3 4">S4</strain>
    </source>
</reference>
<dbReference type="PROSITE" id="PS51489">
    <property type="entry name" value="BUB1_N"/>
    <property type="match status" value="1"/>
</dbReference>
<dbReference type="STRING" id="1754192.A0A1Y1WR72"/>
<feature type="domain" description="BUB1 N-terminal" evidence="2">
    <location>
        <begin position="71"/>
        <end position="228"/>
    </location>
</feature>
<dbReference type="InterPro" id="IPR015661">
    <property type="entry name" value="Bub1/Mad3"/>
</dbReference>
<reference evidence="3 4" key="1">
    <citation type="submission" date="2016-08" db="EMBL/GenBank/DDBJ databases">
        <title>A Parts List for Fungal Cellulosomes Revealed by Comparative Genomics.</title>
        <authorList>
            <consortium name="DOE Joint Genome Institute"/>
            <person name="Haitjema C.H."/>
            <person name="Gilmore S.P."/>
            <person name="Henske J.K."/>
            <person name="Solomon K.V."/>
            <person name="De Groot R."/>
            <person name="Kuo A."/>
            <person name="Mondo S.J."/>
            <person name="Salamov A.A."/>
            <person name="Labutti K."/>
            <person name="Zhao Z."/>
            <person name="Chiniquy J."/>
            <person name="Barry K."/>
            <person name="Brewer H.M."/>
            <person name="Purvine S.O."/>
            <person name="Wright A.T."/>
            <person name="Boxma B."/>
            <person name="Van Alen T."/>
            <person name="Hackstein J.H."/>
            <person name="Baker S.E."/>
            <person name="Grigoriev I.V."/>
            <person name="O'Malley M.A."/>
        </authorList>
    </citation>
    <scope>NUCLEOTIDE SEQUENCE [LARGE SCALE GENOMIC DNA]</scope>
    <source>
        <strain evidence="3 4">S4</strain>
    </source>
</reference>
<protein>
    <recommendedName>
        <fullName evidence="2">BUB1 N-terminal domain-containing protein</fullName>
    </recommendedName>
</protein>
<name>A0A1Y1WR72_9FUNG</name>
<feature type="compositionally biased region" description="Low complexity" evidence="1">
    <location>
        <begin position="45"/>
        <end position="58"/>
    </location>
</feature>
<dbReference type="FunFam" id="1.25.40.430:FF:000003">
    <property type="entry name" value="Checkpoint serine/threonine-protein kinase BUB1"/>
    <property type="match status" value="1"/>
</dbReference>
<dbReference type="PANTHER" id="PTHR14030">
    <property type="entry name" value="MITOTIC CHECKPOINT SERINE/THREONINE-PROTEIN KINASE BUB1"/>
    <property type="match status" value="1"/>
</dbReference>
<dbReference type="Gene3D" id="1.25.40.430">
    <property type="match status" value="1"/>
</dbReference>
<dbReference type="GO" id="GO:0007094">
    <property type="term" value="P:mitotic spindle assembly checkpoint signaling"/>
    <property type="evidence" value="ECO:0007669"/>
    <property type="project" value="InterPro"/>
</dbReference>
<evidence type="ECO:0000313" key="4">
    <source>
        <dbReference type="Proteomes" id="UP000193944"/>
    </source>
</evidence>
<keyword evidence="4" id="KW-1185">Reference proteome</keyword>
<evidence type="ECO:0000256" key="1">
    <source>
        <dbReference type="SAM" id="MobiDB-lite"/>
    </source>
</evidence>
<gene>
    <name evidence="3" type="ORF">BCR32DRAFT_224619</name>
</gene>
<evidence type="ECO:0000259" key="2">
    <source>
        <dbReference type="PROSITE" id="PS51489"/>
    </source>
</evidence>
<organism evidence="3 4">
    <name type="scientific">Anaeromyces robustus</name>
    <dbReference type="NCBI Taxonomy" id="1754192"/>
    <lineage>
        <taxon>Eukaryota</taxon>
        <taxon>Fungi</taxon>
        <taxon>Fungi incertae sedis</taxon>
        <taxon>Chytridiomycota</taxon>
        <taxon>Chytridiomycota incertae sedis</taxon>
        <taxon>Neocallimastigomycetes</taxon>
        <taxon>Neocallimastigales</taxon>
        <taxon>Neocallimastigaceae</taxon>
        <taxon>Anaeromyces</taxon>
    </lineage>
</organism>